<sequence>MNSKPMFFMNFSLLFGIIFLLFIEIKGFYNIEWSRSNIIIAILAICFVMLILILFINILFNFILDRFTSYNLDCKKNQEKVLFTIFLANQLLFLIPIKQKIIMKK</sequence>
<evidence type="ECO:0000313" key="2">
    <source>
        <dbReference type="EMBL" id="ODG90106.1"/>
    </source>
</evidence>
<keyword evidence="1" id="KW-0812">Transmembrane</keyword>
<keyword evidence="1" id="KW-0472">Membrane</keyword>
<comment type="caution">
    <text evidence="2">The sequence shown here is derived from an EMBL/GenBank/DDBJ whole genome shotgun (WGS) entry which is preliminary data.</text>
</comment>
<feature type="transmembrane region" description="Helical" evidence="1">
    <location>
        <begin position="37"/>
        <end position="60"/>
    </location>
</feature>
<protein>
    <submittedName>
        <fullName evidence="2">Uncharacterized protein</fullName>
    </submittedName>
</protein>
<dbReference type="EMBL" id="MDKC01000035">
    <property type="protein sequence ID" value="ODG90106.1"/>
    <property type="molecule type" value="Genomic_DNA"/>
</dbReference>
<accession>A0ABX2ZK73</accession>
<keyword evidence="3" id="KW-1185">Reference proteome</keyword>
<name>A0ABX2ZK73_9BACI</name>
<keyword evidence="1" id="KW-1133">Transmembrane helix</keyword>
<evidence type="ECO:0000256" key="1">
    <source>
        <dbReference type="SAM" id="Phobius"/>
    </source>
</evidence>
<gene>
    <name evidence="2" type="ORF">BED47_12255</name>
</gene>
<feature type="transmembrane region" description="Helical" evidence="1">
    <location>
        <begin position="80"/>
        <end position="97"/>
    </location>
</feature>
<proteinExistence type="predicted"/>
<reference evidence="2 3" key="1">
    <citation type="submission" date="2016-07" db="EMBL/GenBank/DDBJ databases">
        <authorList>
            <person name="Townsley L."/>
            <person name="Shank E.A."/>
        </authorList>
    </citation>
    <scope>NUCLEOTIDE SEQUENCE [LARGE SCALE GENOMIC DNA]</scope>
    <source>
        <strain evidence="2 3">CH01</strain>
    </source>
</reference>
<organism evidence="2 3">
    <name type="scientific">Gottfriedia luciferensis</name>
    <dbReference type="NCBI Taxonomy" id="178774"/>
    <lineage>
        <taxon>Bacteria</taxon>
        <taxon>Bacillati</taxon>
        <taxon>Bacillota</taxon>
        <taxon>Bacilli</taxon>
        <taxon>Bacillales</taxon>
        <taxon>Bacillaceae</taxon>
        <taxon>Gottfriedia</taxon>
    </lineage>
</organism>
<dbReference type="Proteomes" id="UP000094580">
    <property type="component" value="Unassembled WGS sequence"/>
</dbReference>
<feature type="transmembrane region" description="Helical" evidence="1">
    <location>
        <begin position="6"/>
        <end position="25"/>
    </location>
</feature>
<evidence type="ECO:0000313" key="3">
    <source>
        <dbReference type="Proteomes" id="UP000094580"/>
    </source>
</evidence>